<feature type="transmembrane region" description="Helical" evidence="7">
    <location>
        <begin position="174"/>
        <end position="200"/>
    </location>
</feature>
<evidence type="ECO:0000256" key="1">
    <source>
        <dbReference type="ARBA" id="ARBA00004651"/>
    </source>
</evidence>
<feature type="transmembrane region" description="Helical" evidence="7">
    <location>
        <begin position="282"/>
        <end position="304"/>
    </location>
</feature>
<dbReference type="CDD" id="cd06261">
    <property type="entry name" value="TM_PBP2"/>
    <property type="match status" value="1"/>
</dbReference>
<evidence type="ECO:0000313" key="9">
    <source>
        <dbReference type="EMBL" id="QXT64114.1"/>
    </source>
</evidence>
<name>A0ABX8SMH3_9ACTN</name>
<dbReference type="RefSeq" id="WP_219084037.1">
    <property type="nucleotide sequence ID" value="NZ_CP079216.1"/>
</dbReference>
<dbReference type="PROSITE" id="PS50928">
    <property type="entry name" value="ABC_TM1"/>
    <property type="match status" value="1"/>
</dbReference>
<feature type="transmembrane region" description="Helical" evidence="7">
    <location>
        <begin position="82"/>
        <end position="109"/>
    </location>
</feature>
<sequence length="312" mass="34150">MLATSDALATTEVDTPRSRRPQLTPMLLLAPAFIMLAIFIGWPVVQMIVMSFQEYGRAQIFGADPEFIALGNYTKVLTDPTFWAVLGRSVALAAVCVVATMVLGMAIAVMMTKLGKVMRTVVSVGLLLAWAMPALTATIVWGWIFDTSYGLVNWLMTKLTGDNWFGHSWLIDPLSFFGVAAIIIIWGAIPFVALSLYAGLTQVPSEVLEAASLDGANGWRRFVNVTFPYIRSIVIVVLILQIIWDLRVFAQIYALQTIGGIREQTNTIGVYIYTESMASGRLGTGGAISVILVAILLAISAYYIRLTLRNED</sequence>
<dbReference type="PANTHER" id="PTHR43227">
    <property type="entry name" value="BLL4140 PROTEIN"/>
    <property type="match status" value="1"/>
</dbReference>
<proteinExistence type="inferred from homology"/>
<dbReference type="InterPro" id="IPR000515">
    <property type="entry name" value="MetI-like"/>
</dbReference>
<evidence type="ECO:0000256" key="4">
    <source>
        <dbReference type="ARBA" id="ARBA00022692"/>
    </source>
</evidence>
<keyword evidence="5 7" id="KW-1133">Transmembrane helix</keyword>
<gene>
    <name evidence="9" type="ORF">KDB89_06590</name>
</gene>
<evidence type="ECO:0000256" key="5">
    <source>
        <dbReference type="ARBA" id="ARBA00022989"/>
    </source>
</evidence>
<comment type="subcellular location">
    <subcellularLocation>
        <location evidence="1 7">Cell membrane</location>
        <topology evidence="1 7">Multi-pass membrane protein</topology>
    </subcellularLocation>
</comment>
<keyword evidence="3" id="KW-1003">Cell membrane</keyword>
<keyword evidence="10" id="KW-1185">Reference proteome</keyword>
<dbReference type="EMBL" id="CP079216">
    <property type="protein sequence ID" value="QXT64114.1"/>
    <property type="molecule type" value="Genomic_DNA"/>
</dbReference>
<dbReference type="PANTHER" id="PTHR43227:SF8">
    <property type="entry name" value="DIACETYLCHITOBIOSE UPTAKE SYSTEM PERMEASE PROTEIN DASB"/>
    <property type="match status" value="1"/>
</dbReference>
<reference evidence="9 10" key="1">
    <citation type="submission" date="2021-07" db="EMBL/GenBank/DDBJ databases">
        <title>complete genome sequencing of Tessaracoccus sp.J1M15.</title>
        <authorList>
            <person name="Bae J.-W."/>
            <person name="Kim D.-y."/>
        </authorList>
    </citation>
    <scope>NUCLEOTIDE SEQUENCE [LARGE SCALE GENOMIC DNA]</scope>
    <source>
        <strain evidence="9 10">J1M15</strain>
    </source>
</reference>
<evidence type="ECO:0000256" key="3">
    <source>
        <dbReference type="ARBA" id="ARBA00022475"/>
    </source>
</evidence>
<feature type="transmembrane region" description="Helical" evidence="7">
    <location>
        <begin position="121"/>
        <end position="144"/>
    </location>
</feature>
<feature type="transmembrane region" description="Helical" evidence="7">
    <location>
        <begin position="221"/>
        <end position="244"/>
    </location>
</feature>
<dbReference type="InterPro" id="IPR050809">
    <property type="entry name" value="UgpAE/MalFG_permease"/>
</dbReference>
<keyword evidence="2 7" id="KW-0813">Transport</keyword>
<accession>A0ABX8SMH3</accession>
<organism evidence="9 10">
    <name type="scientific">Tessaracoccus palaemonis</name>
    <dbReference type="NCBI Taxonomy" id="2829499"/>
    <lineage>
        <taxon>Bacteria</taxon>
        <taxon>Bacillati</taxon>
        <taxon>Actinomycetota</taxon>
        <taxon>Actinomycetes</taxon>
        <taxon>Propionibacteriales</taxon>
        <taxon>Propionibacteriaceae</taxon>
        <taxon>Tessaracoccus</taxon>
    </lineage>
</organism>
<dbReference type="Pfam" id="PF00528">
    <property type="entry name" value="BPD_transp_1"/>
    <property type="match status" value="1"/>
</dbReference>
<dbReference type="Proteomes" id="UP000824504">
    <property type="component" value="Chromosome"/>
</dbReference>
<evidence type="ECO:0000256" key="6">
    <source>
        <dbReference type="ARBA" id="ARBA00023136"/>
    </source>
</evidence>
<evidence type="ECO:0000256" key="7">
    <source>
        <dbReference type="RuleBase" id="RU363032"/>
    </source>
</evidence>
<evidence type="ECO:0000259" key="8">
    <source>
        <dbReference type="PROSITE" id="PS50928"/>
    </source>
</evidence>
<keyword evidence="4 7" id="KW-0812">Transmembrane</keyword>
<protein>
    <submittedName>
        <fullName evidence="9">Sugar ABC transporter permease</fullName>
    </submittedName>
</protein>
<evidence type="ECO:0000313" key="10">
    <source>
        <dbReference type="Proteomes" id="UP000824504"/>
    </source>
</evidence>
<comment type="similarity">
    <text evidence="7">Belongs to the binding-protein-dependent transport system permease family.</text>
</comment>
<feature type="transmembrane region" description="Helical" evidence="7">
    <location>
        <begin position="26"/>
        <end position="45"/>
    </location>
</feature>
<feature type="domain" description="ABC transmembrane type-1" evidence="8">
    <location>
        <begin position="86"/>
        <end position="303"/>
    </location>
</feature>
<evidence type="ECO:0000256" key="2">
    <source>
        <dbReference type="ARBA" id="ARBA00022448"/>
    </source>
</evidence>
<keyword evidence="6 7" id="KW-0472">Membrane</keyword>